<dbReference type="SUPFAM" id="SSF51735">
    <property type="entry name" value="NAD(P)-binding Rossmann-fold domains"/>
    <property type="match status" value="1"/>
</dbReference>
<dbReference type="PANTHER" id="PTHR44196:SF1">
    <property type="entry name" value="DEHYDROGENASE_REDUCTASE SDR FAMILY MEMBER 7B"/>
    <property type="match status" value="1"/>
</dbReference>
<accession>A0A965ZHK2</accession>
<dbReference type="Pfam" id="PF00106">
    <property type="entry name" value="adh_short"/>
    <property type="match status" value="1"/>
</dbReference>
<dbReference type="GO" id="GO:0016491">
    <property type="term" value="F:oxidoreductase activity"/>
    <property type="evidence" value="ECO:0007669"/>
    <property type="project" value="UniProtKB-KW"/>
</dbReference>
<reference evidence="5" key="1">
    <citation type="submission" date="2020-01" db="EMBL/GenBank/DDBJ databases">
        <authorList>
            <person name="Seo Y.L."/>
        </authorList>
    </citation>
    <scope>NUCLEOTIDE SEQUENCE</scope>
    <source>
        <strain evidence="5">R11</strain>
    </source>
</reference>
<sequence>MNISNKTVLIIGGSAGIGLETAKLLTSKGNKVIITGRDEARLKAAAAQIEGVSYFKGDVSNEDDTNKLVDYINQNFPNLDVLINNAGRAVVHHLADSPKAFDIASDEMLTNYLAIIRLTEKLLPVLRAQKEAAIVNVTSIVVFAPGASLPTYAASKAALHSYTRSLRYALKDTGVKVYELMPPLVDTELSAEIGGHNGIPPKQVADELLDGLTNDTPEIYVGQTADMYKLYLSSPEQALLVLNSRGE</sequence>
<dbReference type="Gene3D" id="3.40.50.720">
    <property type="entry name" value="NAD(P)-binding Rossmann-like Domain"/>
    <property type="match status" value="1"/>
</dbReference>
<evidence type="ECO:0000313" key="5">
    <source>
        <dbReference type="EMBL" id="NCD70109.1"/>
    </source>
</evidence>
<keyword evidence="6" id="KW-1185">Reference proteome</keyword>
<dbReference type="PRINTS" id="PR00081">
    <property type="entry name" value="GDHRDH"/>
</dbReference>
<evidence type="ECO:0000256" key="3">
    <source>
        <dbReference type="RuleBase" id="RU000363"/>
    </source>
</evidence>
<name>A0A965ZHK2_9SPHI</name>
<comment type="similarity">
    <text evidence="1 3">Belongs to the short-chain dehydrogenases/reductases (SDR) family.</text>
</comment>
<dbReference type="GO" id="GO:0016020">
    <property type="term" value="C:membrane"/>
    <property type="evidence" value="ECO:0007669"/>
    <property type="project" value="TreeGrafter"/>
</dbReference>
<dbReference type="PROSITE" id="PS00061">
    <property type="entry name" value="ADH_SHORT"/>
    <property type="match status" value="1"/>
</dbReference>
<evidence type="ECO:0000259" key="4">
    <source>
        <dbReference type="SMART" id="SM00822"/>
    </source>
</evidence>
<evidence type="ECO:0000256" key="1">
    <source>
        <dbReference type="ARBA" id="ARBA00006484"/>
    </source>
</evidence>
<dbReference type="EMBL" id="WWEO01000042">
    <property type="protein sequence ID" value="NCD70109.1"/>
    <property type="molecule type" value="Genomic_DNA"/>
</dbReference>
<dbReference type="PANTHER" id="PTHR44196">
    <property type="entry name" value="DEHYDROGENASE/REDUCTASE SDR FAMILY MEMBER 7B"/>
    <property type="match status" value="1"/>
</dbReference>
<dbReference type="SMART" id="SM00822">
    <property type="entry name" value="PKS_KR"/>
    <property type="match status" value="1"/>
</dbReference>
<proteinExistence type="inferred from homology"/>
<gene>
    <name evidence="5" type="ORF">GSY63_12135</name>
</gene>
<dbReference type="RefSeq" id="WP_166586074.1">
    <property type="nucleotide sequence ID" value="NZ_WWEO01000042.1"/>
</dbReference>
<dbReference type="InterPro" id="IPR036291">
    <property type="entry name" value="NAD(P)-bd_dom_sf"/>
</dbReference>
<comment type="caution">
    <text evidence="5">The sequence shown here is derived from an EMBL/GenBank/DDBJ whole genome shotgun (WGS) entry which is preliminary data.</text>
</comment>
<dbReference type="InterPro" id="IPR002347">
    <property type="entry name" value="SDR_fam"/>
</dbReference>
<dbReference type="InterPro" id="IPR057326">
    <property type="entry name" value="KR_dom"/>
</dbReference>
<dbReference type="AlphaFoldDB" id="A0A965ZHK2"/>
<dbReference type="PRINTS" id="PR00080">
    <property type="entry name" value="SDRFAMILY"/>
</dbReference>
<evidence type="ECO:0000256" key="2">
    <source>
        <dbReference type="ARBA" id="ARBA00023002"/>
    </source>
</evidence>
<organism evidence="5 6">
    <name type="scientific">Mucilaginibacter agri</name>
    <dbReference type="NCBI Taxonomy" id="2695265"/>
    <lineage>
        <taxon>Bacteria</taxon>
        <taxon>Pseudomonadati</taxon>
        <taxon>Bacteroidota</taxon>
        <taxon>Sphingobacteriia</taxon>
        <taxon>Sphingobacteriales</taxon>
        <taxon>Sphingobacteriaceae</taxon>
        <taxon>Mucilaginibacter</taxon>
    </lineage>
</organism>
<reference evidence="5" key="2">
    <citation type="submission" date="2020-10" db="EMBL/GenBank/DDBJ databases">
        <title>Mucilaginibacter sp. nov., isolated from soil.</title>
        <authorList>
            <person name="Jeon C.O."/>
        </authorList>
    </citation>
    <scope>NUCLEOTIDE SEQUENCE</scope>
    <source>
        <strain evidence="5">R11</strain>
    </source>
</reference>
<dbReference type="InterPro" id="IPR020904">
    <property type="entry name" value="Sc_DH/Rdtase_CS"/>
</dbReference>
<evidence type="ECO:0000313" key="6">
    <source>
        <dbReference type="Proteomes" id="UP000638732"/>
    </source>
</evidence>
<protein>
    <submittedName>
        <fullName evidence="5">SDR family NAD(P)-dependent oxidoreductase</fullName>
    </submittedName>
</protein>
<feature type="domain" description="Ketoreductase" evidence="4">
    <location>
        <begin position="6"/>
        <end position="181"/>
    </location>
</feature>
<keyword evidence="2" id="KW-0560">Oxidoreductase</keyword>
<dbReference type="Proteomes" id="UP000638732">
    <property type="component" value="Unassembled WGS sequence"/>
</dbReference>